<feature type="region of interest" description="Disordered" evidence="1">
    <location>
        <begin position="1"/>
        <end position="20"/>
    </location>
</feature>
<name>A0AAD9K8M1_9ANNE</name>
<keyword evidence="3" id="KW-1185">Reference proteome</keyword>
<accession>A0AAD9K8M1</accession>
<organism evidence="2 3">
    <name type="scientific">Paralvinella palmiformis</name>
    <dbReference type="NCBI Taxonomy" id="53620"/>
    <lineage>
        <taxon>Eukaryota</taxon>
        <taxon>Metazoa</taxon>
        <taxon>Spiralia</taxon>
        <taxon>Lophotrochozoa</taxon>
        <taxon>Annelida</taxon>
        <taxon>Polychaeta</taxon>
        <taxon>Sedentaria</taxon>
        <taxon>Canalipalpata</taxon>
        <taxon>Terebellida</taxon>
        <taxon>Terebelliformia</taxon>
        <taxon>Alvinellidae</taxon>
        <taxon>Paralvinella</taxon>
    </lineage>
</organism>
<protein>
    <submittedName>
        <fullName evidence="2">Uncharacterized protein</fullName>
    </submittedName>
</protein>
<evidence type="ECO:0000313" key="2">
    <source>
        <dbReference type="EMBL" id="KAK2166506.1"/>
    </source>
</evidence>
<evidence type="ECO:0000313" key="3">
    <source>
        <dbReference type="Proteomes" id="UP001208570"/>
    </source>
</evidence>
<dbReference type="Proteomes" id="UP001208570">
    <property type="component" value="Unassembled WGS sequence"/>
</dbReference>
<comment type="caution">
    <text evidence="2">The sequence shown here is derived from an EMBL/GenBank/DDBJ whole genome shotgun (WGS) entry which is preliminary data.</text>
</comment>
<proteinExistence type="predicted"/>
<dbReference type="EMBL" id="JAODUP010000038">
    <property type="protein sequence ID" value="KAK2166506.1"/>
    <property type="molecule type" value="Genomic_DNA"/>
</dbReference>
<reference evidence="2" key="1">
    <citation type="journal article" date="2023" name="Mol. Biol. Evol.">
        <title>Third-Generation Sequencing Reveals the Adaptive Role of the Epigenome in Three Deep-Sea Polychaetes.</title>
        <authorList>
            <person name="Perez M."/>
            <person name="Aroh O."/>
            <person name="Sun Y."/>
            <person name="Lan Y."/>
            <person name="Juniper S.K."/>
            <person name="Young C.R."/>
            <person name="Angers B."/>
            <person name="Qian P.Y."/>
        </authorList>
    </citation>
    <scope>NUCLEOTIDE SEQUENCE</scope>
    <source>
        <strain evidence="2">P08H-3</strain>
    </source>
</reference>
<sequence length="98" mass="11818">MSVYDSQSSPEMTNQSSLITSSWTLVNETNMEKRQNVRDYWSHMEKHMEHMRERLSKWNKLPEQSNRLGNRKYLNQSLQKYPNPDVKMTRDKELQALK</sequence>
<dbReference type="AlphaFoldDB" id="A0AAD9K8M1"/>
<gene>
    <name evidence="2" type="ORF">LSH36_38g01015</name>
</gene>
<feature type="region of interest" description="Disordered" evidence="1">
    <location>
        <begin position="75"/>
        <end position="98"/>
    </location>
</feature>
<feature type="compositionally biased region" description="Basic and acidic residues" evidence="1">
    <location>
        <begin position="87"/>
        <end position="98"/>
    </location>
</feature>
<evidence type="ECO:0000256" key="1">
    <source>
        <dbReference type="SAM" id="MobiDB-lite"/>
    </source>
</evidence>